<feature type="transmembrane region" description="Helical" evidence="1">
    <location>
        <begin position="243"/>
        <end position="264"/>
    </location>
</feature>
<evidence type="ECO:0000313" key="4">
    <source>
        <dbReference type="Proteomes" id="UP000199705"/>
    </source>
</evidence>
<proteinExistence type="predicted"/>
<accession>A0A1G8DS66</accession>
<evidence type="ECO:0000313" key="3">
    <source>
        <dbReference type="EMBL" id="SDH60435.1"/>
    </source>
</evidence>
<keyword evidence="1" id="KW-1133">Transmembrane helix</keyword>
<keyword evidence="1" id="KW-0472">Membrane</keyword>
<dbReference type="STRING" id="551996.SAMN05192573_11110"/>
<keyword evidence="4" id="KW-1185">Reference proteome</keyword>
<keyword evidence="1" id="KW-0812">Transmembrane</keyword>
<feature type="domain" description="DUF4178" evidence="2">
    <location>
        <begin position="69"/>
        <end position="208"/>
    </location>
</feature>
<name>A0A1G8DS66_9SPHI</name>
<dbReference type="EMBL" id="FNCG01000011">
    <property type="protein sequence ID" value="SDH60435.1"/>
    <property type="molecule type" value="Genomic_DNA"/>
</dbReference>
<feature type="transmembrane region" description="Helical" evidence="1">
    <location>
        <begin position="450"/>
        <end position="470"/>
    </location>
</feature>
<sequence length="494" mass="56538">MATLNPKAFPFSDSITCPNCHKPITLYDHIACEAAACPSCYSYLLFGTDGKSYVKDRLVSIQNKPVLPIGTEGLLRDVEYKVIAYIEKKEAAYNQYQWREYMLYNYAKGYAFLAEFDGHWSLIAGKSFFPDLEKSKKSLENTALYQGLEFNLFNSYRPVIHSLIGEFDWDIRDERIKAREYIRPPFLLTWEQNQRTQQEDWYLGEYIEEREIAAAFKIPLGNFPSKVGIGANQASKHRARWNGALMISGIAIIAFLLIQLWVGYLRPETVLLEHSYSLDLRPRPADTAKRKSVMVTGDHKTTDSTATAIGNILQDSAKAIDSFARDTAGANVKPDSAGNFEFKSFKTPTFKIEDGPVPLEIELSSQVDNNWLSTTIELVSEKDNQTWSLTKDIEYYHGVEDGESWSEGGLHETVLLSEIPPGKYHVNMYPYSGSSLVNSLDVKVTESVTLWRNILITFLILCLYPLYCWYRARRFEVNRWMNSDFSPYQKDDDE</sequence>
<evidence type="ECO:0000259" key="2">
    <source>
        <dbReference type="Pfam" id="PF13785"/>
    </source>
</evidence>
<protein>
    <recommendedName>
        <fullName evidence="2">DUF4178 domain-containing protein</fullName>
    </recommendedName>
</protein>
<dbReference type="InterPro" id="IPR025235">
    <property type="entry name" value="DUF4178"/>
</dbReference>
<reference evidence="4" key="1">
    <citation type="submission" date="2016-10" db="EMBL/GenBank/DDBJ databases">
        <authorList>
            <person name="Varghese N."/>
            <person name="Submissions S."/>
        </authorList>
    </citation>
    <scope>NUCLEOTIDE SEQUENCE [LARGE SCALE GENOMIC DNA]</scope>
    <source>
        <strain evidence="4">Gh-67</strain>
    </source>
</reference>
<dbReference type="AlphaFoldDB" id="A0A1G8DS66"/>
<dbReference type="Pfam" id="PF13785">
    <property type="entry name" value="DUF4178"/>
    <property type="match status" value="1"/>
</dbReference>
<dbReference type="RefSeq" id="WP_091171026.1">
    <property type="nucleotide sequence ID" value="NZ_FNCG01000011.1"/>
</dbReference>
<evidence type="ECO:0000256" key="1">
    <source>
        <dbReference type="SAM" id="Phobius"/>
    </source>
</evidence>
<organism evidence="3 4">
    <name type="scientific">Mucilaginibacter gossypii</name>
    <dbReference type="NCBI Taxonomy" id="551996"/>
    <lineage>
        <taxon>Bacteria</taxon>
        <taxon>Pseudomonadati</taxon>
        <taxon>Bacteroidota</taxon>
        <taxon>Sphingobacteriia</taxon>
        <taxon>Sphingobacteriales</taxon>
        <taxon>Sphingobacteriaceae</taxon>
        <taxon>Mucilaginibacter</taxon>
    </lineage>
</organism>
<gene>
    <name evidence="3" type="ORF">SAMN05192573_11110</name>
</gene>
<dbReference type="Proteomes" id="UP000199705">
    <property type="component" value="Unassembled WGS sequence"/>
</dbReference>